<dbReference type="PANTHER" id="PTHR14226">
    <property type="entry name" value="NEUROPATHY TARGET ESTERASE/SWISS CHEESE D.MELANOGASTER"/>
    <property type="match status" value="1"/>
</dbReference>
<evidence type="ECO:0000313" key="7">
    <source>
        <dbReference type="EMBL" id="GLS13832.1"/>
    </source>
</evidence>
<feature type="active site" description="Proton acceptor" evidence="4">
    <location>
        <position position="186"/>
    </location>
</feature>
<feature type="active site" description="Nucleophile" evidence="4">
    <location>
        <position position="72"/>
    </location>
</feature>
<evidence type="ECO:0000313" key="8">
    <source>
        <dbReference type="Proteomes" id="UP001156903"/>
    </source>
</evidence>
<dbReference type="PROSITE" id="PS51635">
    <property type="entry name" value="PNPLA"/>
    <property type="match status" value="1"/>
</dbReference>
<keyword evidence="8" id="KW-1185">Reference proteome</keyword>
<evidence type="ECO:0000256" key="2">
    <source>
        <dbReference type="ARBA" id="ARBA00022963"/>
    </source>
</evidence>
<protein>
    <submittedName>
        <fullName evidence="7">Exotoxin</fullName>
    </submittedName>
</protein>
<organism evidence="7 8">
    <name type="scientific">Hydrogenophaga electricum</name>
    <dbReference type="NCBI Taxonomy" id="1230953"/>
    <lineage>
        <taxon>Bacteria</taxon>
        <taxon>Pseudomonadati</taxon>
        <taxon>Pseudomonadota</taxon>
        <taxon>Betaproteobacteria</taxon>
        <taxon>Burkholderiales</taxon>
        <taxon>Comamonadaceae</taxon>
        <taxon>Hydrogenophaga</taxon>
    </lineage>
</organism>
<keyword evidence="2 4" id="KW-0442">Lipid degradation</keyword>
<proteinExistence type="predicted"/>
<dbReference type="Gene3D" id="3.40.1090.10">
    <property type="entry name" value="Cytosolic phospholipase A2 catalytic domain"/>
    <property type="match status" value="2"/>
</dbReference>
<feature type="domain" description="PNPLA" evidence="6">
    <location>
        <begin position="39"/>
        <end position="199"/>
    </location>
</feature>
<dbReference type="CDD" id="cd07205">
    <property type="entry name" value="Pat_PNPLA6_PNPLA7_NTE1_like"/>
    <property type="match status" value="1"/>
</dbReference>
<feature type="short sequence motif" description="GXSXG" evidence="4">
    <location>
        <begin position="70"/>
        <end position="74"/>
    </location>
</feature>
<evidence type="ECO:0000256" key="3">
    <source>
        <dbReference type="ARBA" id="ARBA00023098"/>
    </source>
</evidence>
<feature type="region of interest" description="Disordered" evidence="5">
    <location>
        <begin position="14"/>
        <end position="34"/>
    </location>
</feature>
<evidence type="ECO:0000256" key="4">
    <source>
        <dbReference type="PROSITE-ProRule" id="PRU01161"/>
    </source>
</evidence>
<keyword evidence="1 4" id="KW-0378">Hydrolase</keyword>
<dbReference type="InterPro" id="IPR016035">
    <property type="entry name" value="Acyl_Trfase/lysoPLipase"/>
</dbReference>
<feature type="compositionally biased region" description="Pro residues" evidence="5">
    <location>
        <begin position="15"/>
        <end position="27"/>
    </location>
</feature>
<dbReference type="EMBL" id="BSPB01000006">
    <property type="protein sequence ID" value="GLS13832.1"/>
    <property type="molecule type" value="Genomic_DNA"/>
</dbReference>
<sequence length="296" mass="30509">MLLALWLAGCGSTPPVQPAQPAPPPAVTAPEGRPPRLGLALGGGAARGFAHVGVIQVLEAQGIHPDLIVGTSAGSLVAALYATGRSAAELEKLALSMDEAALTDWSMPLVSRGMLRGEALARFVRQAVDGRVIEQMALPLGILATDLQTGQGVLFRRGDTAQAVRASSAVPGVFAPVSIGGKDYVDGGLVAPVPVRQAREMGAEVVIAVDISADPADIPAGGLFSLLPKTTAIMGQSINRLELASADVVLRPTLPGVGSADFRSRQRSIEAGRAAMQAALPRLKAELARLRVVTRH</sequence>
<dbReference type="SUPFAM" id="SSF52151">
    <property type="entry name" value="FabD/lysophospholipase-like"/>
    <property type="match status" value="1"/>
</dbReference>
<dbReference type="PANTHER" id="PTHR14226:SF76">
    <property type="entry name" value="NTE FAMILY PROTEIN RSSA"/>
    <property type="match status" value="1"/>
</dbReference>
<comment type="caution">
    <text evidence="7">The sequence shown here is derived from an EMBL/GenBank/DDBJ whole genome shotgun (WGS) entry which is preliminary data.</text>
</comment>
<dbReference type="InterPro" id="IPR002641">
    <property type="entry name" value="PNPLA_dom"/>
</dbReference>
<dbReference type="InterPro" id="IPR050301">
    <property type="entry name" value="NTE"/>
</dbReference>
<dbReference type="Pfam" id="PF01734">
    <property type="entry name" value="Patatin"/>
    <property type="match status" value="1"/>
</dbReference>
<evidence type="ECO:0000256" key="1">
    <source>
        <dbReference type="ARBA" id="ARBA00022801"/>
    </source>
</evidence>
<name>A0ABQ6C0R2_9BURK</name>
<feature type="short sequence motif" description="DGA/G" evidence="4">
    <location>
        <begin position="186"/>
        <end position="188"/>
    </location>
</feature>
<keyword evidence="3 4" id="KW-0443">Lipid metabolism</keyword>
<reference evidence="8" key="1">
    <citation type="journal article" date="2019" name="Int. J. Syst. Evol. Microbiol.">
        <title>The Global Catalogue of Microorganisms (GCM) 10K type strain sequencing project: providing services to taxonomists for standard genome sequencing and annotation.</title>
        <authorList>
            <consortium name="The Broad Institute Genomics Platform"/>
            <consortium name="The Broad Institute Genome Sequencing Center for Infectious Disease"/>
            <person name="Wu L."/>
            <person name="Ma J."/>
        </authorList>
    </citation>
    <scope>NUCLEOTIDE SEQUENCE [LARGE SCALE GENOMIC DNA]</scope>
    <source>
        <strain evidence="8">NBRC 109341</strain>
    </source>
</reference>
<comment type="caution">
    <text evidence="4">Lacks conserved residue(s) required for the propagation of feature annotation.</text>
</comment>
<accession>A0ABQ6C0R2</accession>
<evidence type="ECO:0000256" key="5">
    <source>
        <dbReference type="SAM" id="MobiDB-lite"/>
    </source>
</evidence>
<dbReference type="Proteomes" id="UP001156903">
    <property type="component" value="Unassembled WGS sequence"/>
</dbReference>
<gene>
    <name evidence="7" type="ORF">GCM10007935_12620</name>
</gene>
<evidence type="ECO:0000259" key="6">
    <source>
        <dbReference type="PROSITE" id="PS51635"/>
    </source>
</evidence>